<keyword evidence="1" id="KW-1185">Reference proteome</keyword>
<name>A0A2I4DMC8_JUGRE</name>
<evidence type="ECO:0000313" key="1">
    <source>
        <dbReference type="Proteomes" id="UP000235220"/>
    </source>
</evidence>
<organism evidence="1 2">
    <name type="scientific">Juglans regia</name>
    <name type="common">English walnut</name>
    <dbReference type="NCBI Taxonomy" id="51240"/>
    <lineage>
        <taxon>Eukaryota</taxon>
        <taxon>Viridiplantae</taxon>
        <taxon>Streptophyta</taxon>
        <taxon>Embryophyta</taxon>
        <taxon>Tracheophyta</taxon>
        <taxon>Spermatophyta</taxon>
        <taxon>Magnoliopsida</taxon>
        <taxon>eudicotyledons</taxon>
        <taxon>Gunneridae</taxon>
        <taxon>Pentapetalae</taxon>
        <taxon>rosids</taxon>
        <taxon>fabids</taxon>
        <taxon>Fagales</taxon>
        <taxon>Juglandaceae</taxon>
        <taxon>Juglans</taxon>
    </lineage>
</organism>
<sequence>MASRDKKPSKPSSSIAGGIRTLSDLTATQMALSDSDNDSDGPKEYYTGGEKSSICSCTTCCKAQGKLAEEIVALRKLMHTLLEESHAQEKELFRFKVENMEYDRKRKENKIRQEDERLRLEAEKLEMARKEANERVERDRLERDERIMMIDVNKLCGLQQKYFVQLQMEIYGKLF</sequence>
<protein>
    <submittedName>
        <fullName evidence="2">Uncharacterized protein LOC118343661</fullName>
    </submittedName>
</protein>
<gene>
    <name evidence="2" type="primary">LOC118343661</name>
</gene>
<reference evidence="2" key="1">
    <citation type="submission" date="2025-08" db="UniProtKB">
        <authorList>
            <consortium name="RefSeq"/>
        </authorList>
    </citation>
    <scope>IDENTIFICATION</scope>
    <source>
        <tissue evidence="2">Leaves</tissue>
    </source>
</reference>
<dbReference type="Gramene" id="Jr04_13690_p1">
    <property type="protein sequence ID" value="cds.Jr04_13690_p1"/>
    <property type="gene ID" value="Jr04_13690"/>
</dbReference>
<dbReference type="RefSeq" id="XP_018808304.1">
    <property type="nucleotide sequence ID" value="XM_018952759.2"/>
</dbReference>
<proteinExistence type="predicted"/>
<evidence type="ECO:0000313" key="2">
    <source>
        <dbReference type="RefSeq" id="XP_018808304.1"/>
    </source>
</evidence>
<dbReference type="AlphaFoldDB" id="A0A2I4DMC8"/>
<dbReference type="OrthoDB" id="1748195at2759"/>
<accession>A0A2I4DMC8</accession>
<dbReference type="GeneID" id="118343661"/>
<dbReference type="KEGG" id="jre:118343661"/>
<dbReference type="Proteomes" id="UP000235220">
    <property type="component" value="Chromosome 4"/>
</dbReference>